<dbReference type="Pfam" id="PF00266">
    <property type="entry name" value="Aminotran_5"/>
    <property type="match status" value="1"/>
</dbReference>
<dbReference type="Proteomes" id="UP000216063">
    <property type="component" value="Unassembled WGS sequence"/>
</dbReference>
<evidence type="ECO:0000256" key="7">
    <source>
        <dbReference type="ARBA" id="ARBA00022898"/>
    </source>
</evidence>
<evidence type="ECO:0000256" key="2">
    <source>
        <dbReference type="ARBA" id="ARBA00006490"/>
    </source>
</evidence>
<dbReference type="FunFam" id="3.90.1150.10:FF:000053">
    <property type="entry name" value="Cysteine desulfurase NifS"/>
    <property type="match status" value="1"/>
</dbReference>
<dbReference type="PIRSF" id="PIRSF005572">
    <property type="entry name" value="NifS"/>
    <property type="match status" value="1"/>
</dbReference>
<evidence type="ECO:0000256" key="9">
    <source>
        <dbReference type="ARBA" id="ARBA00023014"/>
    </source>
</evidence>
<keyword evidence="8" id="KW-0408">Iron</keyword>
<dbReference type="GO" id="GO:0008483">
    <property type="term" value="F:transaminase activity"/>
    <property type="evidence" value="ECO:0007669"/>
    <property type="project" value="UniProtKB-KW"/>
</dbReference>
<dbReference type="EC" id="2.8.1.7" evidence="3"/>
<dbReference type="InterPro" id="IPR016454">
    <property type="entry name" value="Cysteine_dSase"/>
</dbReference>
<proteinExistence type="inferred from homology"/>
<dbReference type="PANTHER" id="PTHR11601">
    <property type="entry name" value="CYSTEINE DESULFURYLASE FAMILY MEMBER"/>
    <property type="match status" value="1"/>
</dbReference>
<dbReference type="OrthoDB" id="9808002at2"/>
<keyword evidence="7" id="KW-0663">Pyridoxal phosphate</keyword>
<dbReference type="Gene3D" id="1.10.260.50">
    <property type="match status" value="1"/>
</dbReference>
<gene>
    <name evidence="12" type="ORF">CG716_03180</name>
</gene>
<dbReference type="InterPro" id="IPR015421">
    <property type="entry name" value="PyrdxlP-dep_Trfase_major"/>
</dbReference>
<evidence type="ECO:0000259" key="11">
    <source>
        <dbReference type="Pfam" id="PF00266"/>
    </source>
</evidence>
<dbReference type="FunFam" id="3.40.640.10:FF:000084">
    <property type="entry name" value="IscS-like cysteine desulfurase"/>
    <property type="match status" value="1"/>
</dbReference>
<protein>
    <recommendedName>
        <fullName evidence="3">cysteine desulfurase</fullName>
        <ecNumber evidence="3">2.8.1.7</ecNumber>
    </recommendedName>
</protein>
<comment type="similarity">
    <text evidence="2">Belongs to the class-V pyridoxal-phosphate-dependent aminotransferase family. NifS/IscS subfamily.</text>
</comment>
<evidence type="ECO:0000256" key="1">
    <source>
        <dbReference type="ARBA" id="ARBA00001933"/>
    </source>
</evidence>
<organism evidence="12 13">
    <name type="scientific">Mycolicibacterium sphagni</name>
    <dbReference type="NCBI Taxonomy" id="1786"/>
    <lineage>
        <taxon>Bacteria</taxon>
        <taxon>Bacillati</taxon>
        <taxon>Actinomycetota</taxon>
        <taxon>Actinomycetes</taxon>
        <taxon>Mycobacteriales</taxon>
        <taxon>Mycobacteriaceae</taxon>
        <taxon>Mycolicibacterium</taxon>
    </lineage>
</organism>
<comment type="cofactor">
    <cofactor evidence="1">
        <name>pyridoxal 5'-phosphate</name>
        <dbReference type="ChEBI" id="CHEBI:597326"/>
    </cofactor>
</comment>
<evidence type="ECO:0000313" key="13">
    <source>
        <dbReference type="Proteomes" id="UP000216063"/>
    </source>
</evidence>
<dbReference type="GO" id="GO:0046872">
    <property type="term" value="F:metal ion binding"/>
    <property type="evidence" value="ECO:0007669"/>
    <property type="project" value="UniProtKB-KW"/>
</dbReference>
<dbReference type="Gene3D" id="3.90.1150.10">
    <property type="entry name" value="Aspartate Aminotransferase, domain 1"/>
    <property type="match status" value="1"/>
</dbReference>
<keyword evidence="4" id="KW-0032">Aminotransferase</keyword>
<evidence type="ECO:0000256" key="8">
    <source>
        <dbReference type="ARBA" id="ARBA00023004"/>
    </source>
</evidence>
<sequence>MSPTAGPVYLDHAATTPMLPAAIEAMTAALATTGNASSLHTAGRAARRRMEEARESIAARLGARPSEVIFTAGGTESDNLAVKGIYWARRDAEPTRNRIVTTAVEHHAILDAVTWLAEHEGAEVTFLPTEADGSVTAAALRDVLLEHGPEVALVSVMWANNEVGTVMPIAELAAVAAEFDVPIHSDAVQVVGHLPVDFAGSGLSAMSLAAHKFGGPTGVGALLLRRTTACAPLLHGGGQERDVRSGTPDVAGAVAMAAALDVAVESLEASGSRLRALRERLIAGVLDSIADTNVNGALGDRRLPGNTHFTFRGCEGDSLLMLLDANGIECSTGSACTAGVAQPSHVLLAMGADAEAARGSLRFSLGHTSTEADVDAALRVLPAVVERARQAALASSSPGALR</sequence>
<evidence type="ECO:0000256" key="5">
    <source>
        <dbReference type="ARBA" id="ARBA00022679"/>
    </source>
</evidence>
<dbReference type="Gene3D" id="3.40.640.10">
    <property type="entry name" value="Type I PLP-dependent aspartate aminotransferase-like (Major domain)"/>
    <property type="match status" value="1"/>
</dbReference>
<reference evidence="12 13" key="1">
    <citation type="submission" date="2017-07" db="EMBL/GenBank/DDBJ databases">
        <title>The new phylogeny of genus Mycobacterium.</title>
        <authorList>
            <person name="Tortoli E."/>
            <person name="Trovato A."/>
            <person name="Cirillo D.M."/>
        </authorList>
    </citation>
    <scope>NUCLEOTIDE SEQUENCE [LARGE SCALE GENOMIC DNA]</scope>
    <source>
        <strain evidence="12 13">ATCC 33027</strain>
    </source>
</reference>
<evidence type="ECO:0000256" key="10">
    <source>
        <dbReference type="ARBA" id="ARBA00050776"/>
    </source>
</evidence>
<dbReference type="AlphaFoldDB" id="A0A255DT86"/>
<evidence type="ECO:0000313" key="12">
    <source>
        <dbReference type="EMBL" id="OYN82280.1"/>
    </source>
</evidence>
<keyword evidence="13" id="KW-1185">Reference proteome</keyword>
<evidence type="ECO:0000256" key="6">
    <source>
        <dbReference type="ARBA" id="ARBA00022723"/>
    </source>
</evidence>
<dbReference type="RefSeq" id="WP_094476349.1">
    <property type="nucleotide sequence ID" value="NZ_JACKSC010000185.1"/>
</dbReference>
<comment type="caution">
    <text evidence="12">The sequence shown here is derived from an EMBL/GenBank/DDBJ whole genome shotgun (WGS) entry which is preliminary data.</text>
</comment>
<dbReference type="InterPro" id="IPR000192">
    <property type="entry name" value="Aminotrans_V_dom"/>
</dbReference>
<name>A0A255DT86_9MYCO</name>
<accession>A0A255DT86</accession>
<dbReference type="InterPro" id="IPR015422">
    <property type="entry name" value="PyrdxlP-dep_Trfase_small"/>
</dbReference>
<feature type="domain" description="Aminotransferase class V" evidence="11">
    <location>
        <begin position="8"/>
        <end position="376"/>
    </location>
</feature>
<dbReference type="GO" id="GO:0051536">
    <property type="term" value="F:iron-sulfur cluster binding"/>
    <property type="evidence" value="ECO:0007669"/>
    <property type="project" value="UniProtKB-KW"/>
</dbReference>
<keyword evidence="6" id="KW-0479">Metal-binding</keyword>
<evidence type="ECO:0000256" key="4">
    <source>
        <dbReference type="ARBA" id="ARBA00022576"/>
    </source>
</evidence>
<keyword evidence="9" id="KW-0411">Iron-sulfur</keyword>
<dbReference type="PANTHER" id="PTHR11601:SF34">
    <property type="entry name" value="CYSTEINE DESULFURASE"/>
    <property type="match status" value="1"/>
</dbReference>
<dbReference type="GO" id="GO:0031071">
    <property type="term" value="F:cysteine desulfurase activity"/>
    <property type="evidence" value="ECO:0007669"/>
    <property type="project" value="UniProtKB-EC"/>
</dbReference>
<evidence type="ECO:0000256" key="3">
    <source>
        <dbReference type="ARBA" id="ARBA00012239"/>
    </source>
</evidence>
<dbReference type="SUPFAM" id="SSF53383">
    <property type="entry name" value="PLP-dependent transferases"/>
    <property type="match status" value="1"/>
</dbReference>
<keyword evidence="5" id="KW-0808">Transferase</keyword>
<dbReference type="InterPro" id="IPR015424">
    <property type="entry name" value="PyrdxlP-dep_Trfase"/>
</dbReference>
<comment type="catalytic activity">
    <reaction evidence="10">
        <text>(sulfur carrier)-H + L-cysteine = (sulfur carrier)-SH + L-alanine</text>
        <dbReference type="Rhea" id="RHEA:43892"/>
        <dbReference type="Rhea" id="RHEA-COMP:14737"/>
        <dbReference type="Rhea" id="RHEA-COMP:14739"/>
        <dbReference type="ChEBI" id="CHEBI:29917"/>
        <dbReference type="ChEBI" id="CHEBI:35235"/>
        <dbReference type="ChEBI" id="CHEBI:57972"/>
        <dbReference type="ChEBI" id="CHEBI:64428"/>
        <dbReference type="EC" id="2.8.1.7"/>
    </reaction>
</comment>
<dbReference type="EMBL" id="NOZR01000002">
    <property type="protein sequence ID" value="OYN82280.1"/>
    <property type="molecule type" value="Genomic_DNA"/>
</dbReference>